<dbReference type="EMBL" id="FNMZ01000007">
    <property type="protein sequence ID" value="SDX59811.1"/>
    <property type="molecule type" value="Genomic_DNA"/>
</dbReference>
<protein>
    <submittedName>
        <fullName evidence="3">Uncharacterized conserved protein, DUF983 family</fullName>
    </submittedName>
</protein>
<feature type="compositionally biased region" description="Basic and acidic residues" evidence="1">
    <location>
        <begin position="52"/>
        <end position="62"/>
    </location>
</feature>
<dbReference type="STRING" id="356660.SAMN05444336_10755"/>
<dbReference type="Proteomes" id="UP000199118">
    <property type="component" value="Unassembled WGS sequence"/>
</dbReference>
<keyword evidence="2" id="KW-0812">Transmembrane</keyword>
<proteinExistence type="predicted"/>
<keyword evidence="2" id="KW-0472">Membrane</keyword>
<reference evidence="3 4" key="1">
    <citation type="submission" date="2016-10" db="EMBL/GenBank/DDBJ databases">
        <authorList>
            <person name="de Groot N.N."/>
        </authorList>
    </citation>
    <scope>NUCLEOTIDE SEQUENCE [LARGE SCALE GENOMIC DNA]</scope>
    <source>
        <strain evidence="3 4">DSM 17890</strain>
    </source>
</reference>
<accession>A0A1H3D096</accession>
<dbReference type="Pfam" id="PF06170">
    <property type="entry name" value="DUF983"/>
    <property type="match status" value="1"/>
</dbReference>
<evidence type="ECO:0000256" key="2">
    <source>
        <dbReference type="SAM" id="Phobius"/>
    </source>
</evidence>
<name>A0A1H3D096_9RHOB</name>
<feature type="transmembrane region" description="Helical" evidence="2">
    <location>
        <begin position="136"/>
        <end position="156"/>
    </location>
</feature>
<keyword evidence="4" id="KW-1185">Reference proteome</keyword>
<keyword evidence="2" id="KW-1133">Transmembrane helix</keyword>
<gene>
    <name evidence="3" type="ORF">SAMN05444336_10755</name>
</gene>
<feature type="transmembrane region" description="Helical" evidence="2">
    <location>
        <begin position="109"/>
        <end position="130"/>
    </location>
</feature>
<dbReference type="RefSeq" id="WP_245710625.1">
    <property type="nucleotide sequence ID" value="NZ_FNMZ01000007.1"/>
</dbReference>
<dbReference type="AlphaFoldDB" id="A0A1H3D096"/>
<organism evidence="3 4">
    <name type="scientific">Albimonas donghaensis</name>
    <dbReference type="NCBI Taxonomy" id="356660"/>
    <lineage>
        <taxon>Bacteria</taxon>
        <taxon>Pseudomonadati</taxon>
        <taxon>Pseudomonadota</taxon>
        <taxon>Alphaproteobacteria</taxon>
        <taxon>Rhodobacterales</taxon>
        <taxon>Paracoccaceae</taxon>
        <taxon>Albimonas</taxon>
    </lineage>
</organism>
<evidence type="ECO:0000313" key="3">
    <source>
        <dbReference type="EMBL" id="SDX59811.1"/>
    </source>
</evidence>
<feature type="region of interest" description="Disordered" evidence="1">
    <location>
        <begin position="1"/>
        <end position="62"/>
    </location>
</feature>
<evidence type="ECO:0000256" key="1">
    <source>
        <dbReference type="SAM" id="MobiDB-lite"/>
    </source>
</evidence>
<sequence length="181" mass="20113">MTRAHRILPDTAGPAPTRSAAAPSMGTGALGRAASQEAPELSAEIADPDLPGEPRRDDEPRDLNLSLRRGWRRTCPACGGGPLYDGYLTVRETCPACAERLDLHRADDLPTWMTILVVGHVVTVVMLSVWETWDPPIWVHWTLWPPMALLMSLWLLPRFKGMVVGLQWAKRMAGFAPRRKD</sequence>
<dbReference type="InterPro" id="IPR009325">
    <property type="entry name" value="DUF983"/>
</dbReference>
<evidence type="ECO:0000313" key="4">
    <source>
        <dbReference type="Proteomes" id="UP000199118"/>
    </source>
</evidence>